<proteinExistence type="predicted"/>
<dbReference type="OrthoDB" id="1918704at2759"/>
<evidence type="ECO:0000313" key="3">
    <source>
        <dbReference type="Proteomes" id="UP000195402"/>
    </source>
</evidence>
<dbReference type="STRING" id="56857.A0A200Q4W2"/>
<dbReference type="Proteomes" id="UP000195402">
    <property type="component" value="Unassembled WGS sequence"/>
</dbReference>
<evidence type="ECO:0000313" key="2">
    <source>
        <dbReference type="EMBL" id="OVA05530.1"/>
    </source>
</evidence>
<dbReference type="FunCoup" id="A0A200Q4W2">
    <property type="interactions" value="758"/>
</dbReference>
<sequence>MAVGQRAREREREIDRSELFPDLKFYQIWKRSGREGEMVELCLMASSTYPIGVFRQEQRLYRTCKEFRTFTPSPETRQEILRSDGLYLRPHHLEDPLKPMGWLSDSKQSVKLDSAIRKPVLIDVQDSRPDSVLFSYGIAEQCTRHEKIWQFFQSGSSEAEREGIDFSLLSDFTGLQTLAIRMRPQPVVPLNNEACFYEVGTDESQPSLIYPRSKFYAPNPLLDFVGDLSCSSRIIMHPDGRVLFTGSGVEMKDLLSIIAEFYLSMNSTKRGKQPILVPHFTRLDMSEARANVCESSLKLEAVMVAPVKSPKKTKLKQSPTKKNSRKAGRERDLHRRNYLHACESLLSLILGRRQGKTAILSLKKSGPELPQLLTQFSASIAGTGLAVLFSVVCKVAGGRVPFCTSKLLNTGFGFGLVWLSWAVNKLRDSIIYISKNQNKLGLKEEEMMRKVDRSVNEIFFRAATLMAVAVLKIA</sequence>
<comment type="caution">
    <text evidence="2">The sequence shown here is derived from an EMBL/GenBank/DDBJ whole genome shotgun (WGS) entry which is preliminary data.</text>
</comment>
<accession>A0A200Q4W2</accession>
<dbReference type="AlphaFoldDB" id="A0A200Q4W2"/>
<feature type="region of interest" description="Disordered" evidence="1">
    <location>
        <begin position="308"/>
        <end position="331"/>
    </location>
</feature>
<reference evidence="2 3" key="1">
    <citation type="journal article" date="2017" name="Mol. Plant">
        <title>The Genome of Medicinal Plant Macleaya cordata Provides New Insights into Benzylisoquinoline Alkaloids Metabolism.</title>
        <authorList>
            <person name="Liu X."/>
            <person name="Liu Y."/>
            <person name="Huang P."/>
            <person name="Ma Y."/>
            <person name="Qing Z."/>
            <person name="Tang Q."/>
            <person name="Cao H."/>
            <person name="Cheng P."/>
            <person name="Zheng Y."/>
            <person name="Yuan Z."/>
            <person name="Zhou Y."/>
            <person name="Liu J."/>
            <person name="Tang Z."/>
            <person name="Zhuo Y."/>
            <person name="Zhang Y."/>
            <person name="Yu L."/>
            <person name="Huang J."/>
            <person name="Yang P."/>
            <person name="Peng Q."/>
            <person name="Zhang J."/>
            <person name="Jiang W."/>
            <person name="Zhang Z."/>
            <person name="Lin K."/>
            <person name="Ro D.K."/>
            <person name="Chen X."/>
            <person name="Xiong X."/>
            <person name="Shang Y."/>
            <person name="Huang S."/>
            <person name="Zeng J."/>
        </authorList>
    </citation>
    <scope>NUCLEOTIDE SEQUENCE [LARGE SCALE GENOMIC DNA]</scope>
    <source>
        <strain evidence="3">cv. BLH2017</strain>
        <tissue evidence="2">Root</tissue>
    </source>
</reference>
<protein>
    <submittedName>
        <fullName evidence="2">Uncharacterized protein</fullName>
    </submittedName>
</protein>
<evidence type="ECO:0000256" key="1">
    <source>
        <dbReference type="SAM" id="MobiDB-lite"/>
    </source>
</evidence>
<dbReference type="OMA" id="CKTAYLV"/>
<name>A0A200Q4W2_MACCD</name>
<keyword evidence="3" id="KW-1185">Reference proteome</keyword>
<dbReference type="PANTHER" id="PTHR35095">
    <property type="entry name" value="OS05G0143300 PROTEIN"/>
    <property type="match status" value="1"/>
</dbReference>
<dbReference type="EMBL" id="MVGT01003118">
    <property type="protein sequence ID" value="OVA05530.1"/>
    <property type="molecule type" value="Genomic_DNA"/>
</dbReference>
<gene>
    <name evidence="2" type="ORF">BVC80_441g313</name>
</gene>
<dbReference type="PANTHER" id="PTHR35095:SF1">
    <property type="entry name" value="OS05G0143300 PROTEIN"/>
    <property type="match status" value="1"/>
</dbReference>
<organism evidence="2 3">
    <name type="scientific">Macleaya cordata</name>
    <name type="common">Five-seeded plume-poppy</name>
    <name type="synonym">Bocconia cordata</name>
    <dbReference type="NCBI Taxonomy" id="56857"/>
    <lineage>
        <taxon>Eukaryota</taxon>
        <taxon>Viridiplantae</taxon>
        <taxon>Streptophyta</taxon>
        <taxon>Embryophyta</taxon>
        <taxon>Tracheophyta</taxon>
        <taxon>Spermatophyta</taxon>
        <taxon>Magnoliopsida</taxon>
        <taxon>Ranunculales</taxon>
        <taxon>Papaveraceae</taxon>
        <taxon>Papaveroideae</taxon>
        <taxon>Macleaya</taxon>
    </lineage>
</organism>
<dbReference type="InParanoid" id="A0A200Q4W2"/>